<dbReference type="AlphaFoldDB" id="A0A3D9CDM6"/>
<dbReference type="EMBL" id="QNVT01000002">
    <property type="protein sequence ID" value="REC63945.1"/>
    <property type="molecule type" value="Genomic_DNA"/>
</dbReference>
<evidence type="ECO:0000256" key="1">
    <source>
        <dbReference type="PROSITE-ProRule" id="PRU00182"/>
    </source>
</evidence>
<comment type="caution">
    <text evidence="2">The sequence shown here is derived from an EMBL/GenBank/DDBJ whole genome shotgun (WGS) entry which is preliminary data.</text>
</comment>
<evidence type="ECO:0008006" key="4">
    <source>
        <dbReference type="Google" id="ProtNLM"/>
    </source>
</evidence>
<reference evidence="3" key="1">
    <citation type="submission" date="2018-06" db="EMBL/GenBank/DDBJ databases">
        <authorList>
            <person name="Lum Nde A."/>
            <person name="Hugo C."/>
        </authorList>
    </citation>
    <scope>NUCLEOTIDE SEQUENCE [LARGE SCALE GENOMIC DNA]</scope>
    <source>
        <strain evidence="3">1_F178</strain>
    </source>
</reference>
<sequence>MIRTCLNLSSSKLNQLIDAEAIFVHERLLQKKHKVQNGDVVRIHKDKLKTILWKEELYDEVAVK</sequence>
<evidence type="ECO:0000313" key="3">
    <source>
        <dbReference type="Proteomes" id="UP000256686"/>
    </source>
</evidence>
<dbReference type="PROSITE" id="PS50889">
    <property type="entry name" value="S4"/>
    <property type="match status" value="1"/>
</dbReference>
<keyword evidence="1" id="KW-0694">RNA-binding</keyword>
<evidence type="ECO:0000313" key="2">
    <source>
        <dbReference type="EMBL" id="REC63945.1"/>
    </source>
</evidence>
<keyword evidence="3" id="KW-1185">Reference proteome</keyword>
<accession>A0A3D9CDM6</accession>
<name>A0A3D9CDM6_9FLAO</name>
<dbReference type="GO" id="GO:0003723">
    <property type="term" value="F:RNA binding"/>
    <property type="evidence" value="ECO:0007669"/>
    <property type="project" value="UniProtKB-KW"/>
</dbReference>
<proteinExistence type="predicted"/>
<dbReference type="Proteomes" id="UP000256686">
    <property type="component" value="Unassembled WGS sequence"/>
</dbReference>
<gene>
    <name evidence="2" type="ORF">DRF65_04395</name>
</gene>
<protein>
    <recommendedName>
        <fullName evidence="4">RNA-binding S4 domain-containing protein</fullName>
    </recommendedName>
</protein>
<organism evidence="2 3">
    <name type="scientific">Chryseobacterium pennae</name>
    <dbReference type="NCBI Taxonomy" id="2258962"/>
    <lineage>
        <taxon>Bacteria</taxon>
        <taxon>Pseudomonadati</taxon>
        <taxon>Bacteroidota</taxon>
        <taxon>Flavobacteriia</taxon>
        <taxon>Flavobacteriales</taxon>
        <taxon>Weeksellaceae</taxon>
        <taxon>Chryseobacterium group</taxon>
        <taxon>Chryseobacterium</taxon>
    </lineage>
</organism>